<evidence type="ECO:0008006" key="2">
    <source>
        <dbReference type="Google" id="ProtNLM"/>
    </source>
</evidence>
<dbReference type="EMBL" id="CP157390">
    <property type="protein sequence ID" value="XBM46551.1"/>
    <property type="molecule type" value="Genomic_DNA"/>
</dbReference>
<gene>
    <name evidence="1" type="ORF">AAME72_10635</name>
</gene>
<proteinExistence type="predicted"/>
<sequence length="256" mass="26227">MTASTPARRRGIRTGMWGALGVGGVAAVVLAASLVQTVVHDNADADYQLARRLATAQYRAAVDAHRGFDRAHARAAALREAAQRIHDEAADGGYLLQPKLKDVRDSIGDLAGALLLATLPPGAAPRGTGTPHSTTGQLQAETKRLFGLVGAYRSCAKDTAALTGRVDRGIRSASRRLAAVVGGGVPGRDASAMPSIDTDAARFLGALGPIGSAQREAVGRAAASARSGVAAGRDPAPLLLDYLATAKSARLAVRGR</sequence>
<accession>A0AAU7G7Z9</accession>
<dbReference type="RefSeq" id="WP_348786536.1">
    <property type="nucleotide sequence ID" value="NZ_CP157390.1"/>
</dbReference>
<name>A0AAU7G7Z9_9MICO</name>
<dbReference type="AlphaFoldDB" id="A0AAU7G7Z9"/>
<protein>
    <recommendedName>
        <fullName evidence="2">DUF4439 domain-containing protein</fullName>
    </recommendedName>
</protein>
<reference evidence="1" key="1">
    <citation type="submission" date="2024-05" db="EMBL/GenBank/DDBJ databases">
        <title>The Natural Products Discovery Center: Release of the First 8490 Sequenced Strains for Exploring Actinobacteria Biosynthetic Diversity.</title>
        <authorList>
            <person name="Kalkreuter E."/>
            <person name="Kautsar S.A."/>
            <person name="Yang D."/>
            <person name="Bader C.D."/>
            <person name="Teijaro C.N."/>
            <person name="Fluegel L."/>
            <person name="Davis C.M."/>
            <person name="Simpson J.R."/>
            <person name="Lauterbach L."/>
            <person name="Steele A.D."/>
            <person name="Gui C."/>
            <person name="Meng S."/>
            <person name="Li G."/>
            <person name="Viehrig K."/>
            <person name="Ye F."/>
            <person name="Su P."/>
            <person name="Kiefer A.F."/>
            <person name="Nichols A."/>
            <person name="Cepeda A.J."/>
            <person name="Yan W."/>
            <person name="Fan B."/>
            <person name="Jiang Y."/>
            <person name="Adhikari A."/>
            <person name="Zheng C.-J."/>
            <person name="Schuster L."/>
            <person name="Cowan T.M."/>
            <person name="Smanski M.J."/>
            <person name="Chevrette M.G."/>
            <person name="de Carvalho L.P.S."/>
            <person name="Shen B."/>
        </authorList>
    </citation>
    <scope>NUCLEOTIDE SEQUENCE</scope>
    <source>
        <strain evidence="1">NPDC080035</strain>
    </source>
</reference>
<organism evidence="1">
    <name type="scientific">Leifsonia sp. NPDC080035</name>
    <dbReference type="NCBI Taxonomy" id="3143936"/>
    <lineage>
        <taxon>Bacteria</taxon>
        <taxon>Bacillati</taxon>
        <taxon>Actinomycetota</taxon>
        <taxon>Actinomycetes</taxon>
        <taxon>Micrococcales</taxon>
        <taxon>Microbacteriaceae</taxon>
        <taxon>Leifsonia</taxon>
    </lineage>
</organism>
<evidence type="ECO:0000313" key="1">
    <source>
        <dbReference type="EMBL" id="XBM46551.1"/>
    </source>
</evidence>